<comment type="caution">
    <text evidence="1">The sequence shown here is derived from an EMBL/GenBank/DDBJ whole genome shotgun (WGS) entry which is preliminary data.</text>
</comment>
<name>A0A8X6YSM0_9ARAC</name>
<evidence type="ECO:0000313" key="2">
    <source>
        <dbReference type="Proteomes" id="UP000886998"/>
    </source>
</evidence>
<evidence type="ECO:0000313" key="1">
    <source>
        <dbReference type="EMBL" id="GFY78476.1"/>
    </source>
</evidence>
<protein>
    <submittedName>
        <fullName evidence="1">Uncharacterized protein</fullName>
    </submittedName>
</protein>
<reference evidence="1" key="1">
    <citation type="submission" date="2020-08" db="EMBL/GenBank/DDBJ databases">
        <title>Multicomponent nature underlies the extraordinary mechanical properties of spider dragline silk.</title>
        <authorList>
            <person name="Kono N."/>
            <person name="Nakamura H."/>
            <person name="Mori M."/>
            <person name="Yoshida Y."/>
            <person name="Ohtoshi R."/>
            <person name="Malay A.D."/>
            <person name="Moran D.A.P."/>
            <person name="Tomita M."/>
            <person name="Numata K."/>
            <person name="Arakawa K."/>
        </authorList>
    </citation>
    <scope>NUCLEOTIDE SEQUENCE</scope>
</reference>
<dbReference type="Proteomes" id="UP000886998">
    <property type="component" value="Unassembled WGS sequence"/>
</dbReference>
<accession>A0A8X6YSM0</accession>
<dbReference type="AlphaFoldDB" id="A0A8X6YSM0"/>
<dbReference type="EMBL" id="BMAV01023027">
    <property type="protein sequence ID" value="GFY78476.1"/>
    <property type="molecule type" value="Genomic_DNA"/>
</dbReference>
<organism evidence="1 2">
    <name type="scientific">Trichonephila inaurata madagascariensis</name>
    <dbReference type="NCBI Taxonomy" id="2747483"/>
    <lineage>
        <taxon>Eukaryota</taxon>
        <taxon>Metazoa</taxon>
        <taxon>Ecdysozoa</taxon>
        <taxon>Arthropoda</taxon>
        <taxon>Chelicerata</taxon>
        <taxon>Arachnida</taxon>
        <taxon>Araneae</taxon>
        <taxon>Araneomorphae</taxon>
        <taxon>Entelegynae</taxon>
        <taxon>Araneoidea</taxon>
        <taxon>Nephilidae</taxon>
        <taxon>Trichonephila</taxon>
        <taxon>Trichonephila inaurata</taxon>
    </lineage>
</organism>
<gene>
    <name evidence="1" type="ORF">TNIN_309301</name>
</gene>
<proteinExistence type="predicted"/>
<keyword evidence="2" id="KW-1185">Reference proteome</keyword>
<sequence>MLTPQIATNTTNAEKCLRSEREERKKMEKKRILPRNRNSALHSYVNKLHRLNTLRSQKGISGDYARPTVNPQSFIYIFFSSFFSDFRFFRFQGKDRMLPLEHFAKNLGVRYWILGEVRFLNLPTKQNPIFVSWEALLAVQAKNCTGSILIDAITRVI</sequence>